<dbReference type="AlphaFoldDB" id="A0AAV2NF53"/>
<evidence type="ECO:0000313" key="1">
    <source>
        <dbReference type="EMBL" id="CAL1678104.1"/>
    </source>
</evidence>
<organism evidence="1 2">
    <name type="scientific">Lasius platythorax</name>
    <dbReference type="NCBI Taxonomy" id="488582"/>
    <lineage>
        <taxon>Eukaryota</taxon>
        <taxon>Metazoa</taxon>
        <taxon>Ecdysozoa</taxon>
        <taxon>Arthropoda</taxon>
        <taxon>Hexapoda</taxon>
        <taxon>Insecta</taxon>
        <taxon>Pterygota</taxon>
        <taxon>Neoptera</taxon>
        <taxon>Endopterygota</taxon>
        <taxon>Hymenoptera</taxon>
        <taxon>Apocrita</taxon>
        <taxon>Aculeata</taxon>
        <taxon>Formicoidea</taxon>
        <taxon>Formicidae</taxon>
        <taxon>Formicinae</taxon>
        <taxon>Lasius</taxon>
        <taxon>Lasius</taxon>
    </lineage>
</organism>
<sequence length="100" mass="11145">MKTILGVSSEAFGEADRYDDLTKVEEKEKWRRGIPKKRVTNVGHERGTKSPPAAVCLLGTYPLAREIFGPEINSGHISRIKARESSYLDPTFRMIPGTLA</sequence>
<evidence type="ECO:0000313" key="2">
    <source>
        <dbReference type="Proteomes" id="UP001497644"/>
    </source>
</evidence>
<accession>A0AAV2NF53</accession>
<protein>
    <submittedName>
        <fullName evidence="1">Uncharacterized protein</fullName>
    </submittedName>
</protein>
<dbReference type="EMBL" id="OZ034836">
    <property type="protein sequence ID" value="CAL1678104.1"/>
    <property type="molecule type" value="Genomic_DNA"/>
</dbReference>
<keyword evidence="2" id="KW-1185">Reference proteome</keyword>
<name>A0AAV2NF53_9HYME</name>
<reference evidence="1" key="1">
    <citation type="submission" date="2024-04" db="EMBL/GenBank/DDBJ databases">
        <authorList>
            <consortium name="Molecular Ecology Group"/>
        </authorList>
    </citation>
    <scope>NUCLEOTIDE SEQUENCE</scope>
</reference>
<proteinExistence type="predicted"/>
<dbReference type="Proteomes" id="UP001497644">
    <property type="component" value="Chromosome 13"/>
</dbReference>
<gene>
    <name evidence="1" type="ORF">LPLAT_LOCUS3998</name>
</gene>